<sequence length="187" mass="19308">MDPSLKSALRAQALAARAAVQNRDVAEAAMNAHLAALLARHPEVVVAGYVPMRGEADPRPALSGHSGPVCLPVVMAPAAPLAFRLWRGGDALEGGALGTTHPPESAPVVTPDIVVVPLAGFDGSGGRLGYGGGFYDRTLAQLRRAAPVLAVGFAFEAQRLPLIPVEDTDEPLDLIVTQSGCHSIARA</sequence>
<accession>A0A344PL39</accession>
<dbReference type="KEGG" id="pars:DRW48_10650"/>
<dbReference type="GO" id="GO:0046872">
    <property type="term" value="F:metal ion binding"/>
    <property type="evidence" value="ECO:0007669"/>
    <property type="project" value="UniProtKB-KW"/>
</dbReference>
<keyword evidence="7" id="KW-1185">Reference proteome</keyword>
<organism evidence="6 7">
    <name type="scientific">Paracoccus suum</name>
    <dbReference type="NCBI Taxonomy" id="2259340"/>
    <lineage>
        <taxon>Bacteria</taxon>
        <taxon>Pseudomonadati</taxon>
        <taxon>Pseudomonadota</taxon>
        <taxon>Alphaproteobacteria</taxon>
        <taxon>Rhodobacterales</taxon>
        <taxon>Paracoccaceae</taxon>
        <taxon>Paracoccus</taxon>
    </lineage>
</organism>
<comment type="cofactor">
    <cofactor evidence="5">
        <name>Mg(2+)</name>
        <dbReference type="ChEBI" id="CHEBI:18420"/>
    </cofactor>
</comment>
<dbReference type="EMBL" id="CP030918">
    <property type="protein sequence ID" value="AXC50094.1"/>
    <property type="molecule type" value="Genomic_DNA"/>
</dbReference>
<evidence type="ECO:0000256" key="1">
    <source>
        <dbReference type="ARBA" id="ARBA00010638"/>
    </source>
</evidence>
<dbReference type="InterPro" id="IPR002698">
    <property type="entry name" value="FTHF_cligase"/>
</dbReference>
<feature type="binding site" evidence="4">
    <location>
        <position position="55"/>
    </location>
    <ligand>
        <name>substrate</name>
    </ligand>
</feature>
<evidence type="ECO:0000256" key="3">
    <source>
        <dbReference type="ARBA" id="ARBA00022840"/>
    </source>
</evidence>
<dbReference type="Proteomes" id="UP000252023">
    <property type="component" value="Chromosome"/>
</dbReference>
<dbReference type="PANTHER" id="PTHR23407">
    <property type="entry name" value="ATPASE INHIBITOR/5-FORMYLTETRAHYDROFOLATE CYCLO-LIGASE"/>
    <property type="match status" value="1"/>
</dbReference>
<dbReference type="SUPFAM" id="SSF100950">
    <property type="entry name" value="NagB/RpiA/CoA transferase-like"/>
    <property type="match status" value="1"/>
</dbReference>
<evidence type="ECO:0000256" key="2">
    <source>
        <dbReference type="ARBA" id="ARBA00022741"/>
    </source>
</evidence>
<evidence type="ECO:0000256" key="4">
    <source>
        <dbReference type="PIRSR" id="PIRSR006806-1"/>
    </source>
</evidence>
<gene>
    <name evidence="6" type="ORF">DRW48_10650</name>
</gene>
<evidence type="ECO:0000313" key="7">
    <source>
        <dbReference type="Proteomes" id="UP000252023"/>
    </source>
</evidence>
<comment type="similarity">
    <text evidence="1 5">Belongs to the 5-formyltetrahydrofolate cyclo-ligase family.</text>
</comment>
<proteinExistence type="inferred from homology"/>
<dbReference type="NCBIfam" id="TIGR02727">
    <property type="entry name" value="MTHFS_bact"/>
    <property type="match status" value="1"/>
</dbReference>
<dbReference type="Pfam" id="PF01812">
    <property type="entry name" value="5-FTHF_cyc-lig"/>
    <property type="match status" value="1"/>
</dbReference>
<dbReference type="InterPro" id="IPR037171">
    <property type="entry name" value="NagB/RpiA_transferase-like"/>
</dbReference>
<keyword evidence="2 4" id="KW-0547">Nucleotide-binding</keyword>
<evidence type="ECO:0000256" key="5">
    <source>
        <dbReference type="RuleBase" id="RU361279"/>
    </source>
</evidence>
<dbReference type="AlphaFoldDB" id="A0A344PL39"/>
<feature type="binding site" evidence="4">
    <location>
        <begin position="6"/>
        <end position="10"/>
    </location>
    <ligand>
        <name>ATP</name>
        <dbReference type="ChEBI" id="CHEBI:30616"/>
    </ligand>
</feature>
<keyword evidence="5" id="KW-0460">Magnesium</keyword>
<dbReference type="Gene3D" id="3.40.50.10420">
    <property type="entry name" value="NagB/RpiA/CoA transferase-like"/>
    <property type="match status" value="1"/>
</dbReference>
<name>A0A344PL39_9RHOB</name>
<dbReference type="OrthoDB" id="9801938at2"/>
<comment type="catalytic activity">
    <reaction evidence="5">
        <text>(6S)-5-formyl-5,6,7,8-tetrahydrofolate + ATP = (6R)-5,10-methenyltetrahydrofolate + ADP + phosphate</text>
        <dbReference type="Rhea" id="RHEA:10488"/>
        <dbReference type="ChEBI" id="CHEBI:30616"/>
        <dbReference type="ChEBI" id="CHEBI:43474"/>
        <dbReference type="ChEBI" id="CHEBI:57455"/>
        <dbReference type="ChEBI" id="CHEBI:57457"/>
        <dbReference type="ChEBI" id="CHEBI:456216"/>
        <dbReference type="EC" id="6.3.3.2"/>
    </reaction>
</comment>
<dbReference type="RefSeq" id="WP_114076413.1">
    <property type="nucleotide sequence ID" value="NZ_CP030918.1"/>
</dbReference>
<reference evidence="7" key="1">
    <citation type="submission" date="2018-07" db="EMBL/GenBank/DDBJ databases">
        <title>Genome sequencing of Paracoccus sp. SC2-6.</title>
        <authorList>
            <person name="Heo J."/>
            <person name="Kim S.-J."/>
            <person name="Kwon S.-W."/>
        </authorList>
    </citation>
    <scope>NUCLEOTIDE SEQUENCE [LARGE SCALE GENOMIC DNA]</scope>
    <source>
        <strain evidence="7">SC2-6</strain>
    </source>
</reference>
<protein>
    <recommendedName>
        <fullName evidence="5">5-formyltetrahydrofolate cyclo-ligase</fullName>
        <ecNumber evidence="5">6.3.3.2</ecNumber>
    </recommendedName>
</protein>
<dbReference type="PIRSF" id="PIRSF006806">
    <property type="entry name" value="FTHF_cligase"/>
    <property type="match status" value="1"/>
</dbReference>
<keyword evidence="6" id="KW-0436">Ligase</keyword>
<keyword evidence="5" id="KW-0479">Metal-binding</keyword>
<dbReference type="GO" id="GO:0035999">
    <property type="term" value="P:tetrahydrofolate interconversion"/>
    <property type="evidence" value="ECO:0007669"/>
    <property type="project" value="TreeGrafter"/>
</dbReference>
<dbReference type="EC" id="6.3.3.2" evidence="5"/>
<dbReference type="GO" id="GO:0005524">
    <property type="term" value="F:ATP binding"/>
    <property type="evidence" value="ECO:0007669"/>
    <property type="project" value="UniProtKB-KW"/>
</dbReference>
<dbReference type="GO" id="GO:0009396">
    <property type="term" value="P:folic acid-containing compound biosynthetic process"/>
    <property type="evidence" value="ECO:0007669"/>
    <property type="project" value="TreeGrafter"/>
</dbReference>
<evidence type="ECO:0000313" key="6">
    <source>
        <dbReference type="EMBL" id="AXC50094.1"/>
    </source>
</evidence>
<dbReference type="InterPro" id="IPR024185">
    <property type="entry name" value="FTHF_cligase-like_sf"/>
</dbReference>
<feature type="binding site" evidence="4">
    <location>
        <position position="50"/>
    </location>
    <ligand>
        <name>substrate</name>
    </ligand>
</feature>
<feature type="binding site" evidence="4">
    <location>
        <begin position="127"/>
        <end position="135"/>
    </location>
    <ligand>
        <name>ATP</name>
        <dbReference type="ChEBI" id="CHEBI:30616"/>
    </ligand>
</feature>
<dbReference type="PANTHER" id="PTHR23407:SF1">
    <property type="entry name" value="5-FORMYLTETRAHYDROFOLATE CYCLO-LIGASE"/>
    <property type="match status" value="1"/>
</dbReference>
<dbReference type="GO" id="GO:0030272">
    <property type="term" value="F:5-formyltetrahydrofolate cyclo-ligase activity"/>
    <property type="evidence" value="ECO:0007669"/>
    <property type="project" value="UniProtKB-EC"/>
</dbReference>
<keyword evidence="3 4" id="KW-0067">ATP-binding</keyword>